<evidence type="ECO:0000256" key="6">
    <source>
        <dbReference type="ARBA" id="ARBA00023130"/>
    </source>
</evidence>
<dbReference type="InterPro" id="IPR036179">
    <property type="entry name" value="Ig-like_dom_sf"/>
</dbReference>
<dbReference type="CDD" id="cd00099">
    <property type="entry name" value="IgV"/>
    <property type="match status" value="1"/>
</dbReference>
<keyword evidence="9" id="KW-0325">Glycoprotein</keyword>
<comment type="subcellular location">
    <subcellularLocation>
        <location evidence="1">Membrane</location>
        <topology evidence="1">Single-pass type I membrane protein</topology>
    </subcellularLocation>
</comment>
<evidence type="ECO:0000256" key="7">
    <source>
        <dbReference type="ARBA" id="ARBA00023136"/>
    </source>
</evidence>
<keyword evidence="7 11" id="KW-0472">Membrane</keyword>
<evidence type="ECO:0000256" key="9">
    <source>
        <dbReference type="ARBA" id="ARBA00023180"/>
    </source>
</evidence>
<dbReference type="AlphaFoldDB" id="A0A3S6F5X4"/>
<dbReference type="Gene3D" id="2.60.40.10">
    <property type="entry name" value="Immunoglobulins"/>
    <property type="match status" value="1"/>
</dbReference>
<evidence type="ECO:0000313" key="15">
    <source>
        <dbReference type="Ensembl" id="ENSSAUP00010011126.1"/>
    </source>
</evidence>
<dbReference type="GO" id="GO:0015026">
    <property type="term" value="F:coreceptor activity"/>
    <property type="evidence" value="ECO:0007669"/>
    <property type="project" value="InterPro"/>
</dbReference>
<dbReference type="EMBL" id="KX231275">
    <property type="protein sequence ID" value="ANM71226.1"/>
    <property type="molecule type" value="mRNA"/>
</dbReference>
<dbReference type="GO" id="GO:0050776">
    <property type="term" value="P:regulation of immune response"/>
    <property type="evidence" value="ECO:0007669"/>
    <property type="project" value="InterPro"/>
</dbReference>
<name>A0A3S6F5X4_SPAAU</name>
<organism evidence="14">
    <name type="scientific">Sparus aurata</name>
    <name type="common">Gilthead sea bream</name>
    <dbReference type="NCBI Taxonomy" id="8175"/>
    <lineage>
        <taxon>Eukaryota</taxon>
        <taxon>Metazoa</taxon>
        <taxon>Chordata</taxon>
        <taxon>Craniata</taxon>
        <taxon>Vertebrata</taxon>
        <taxon>Euteleostomi</taxon>
        <taxon>Actinopterygii</taxon>
        <taxon>Neopterygii</taxon>
        <taxon>Teleostei</taxon>
        <taxon>Neoteleostei</taxon>
        <taxon>Acanthomorphata</taxon>
        <taxon>Eupercaria</taxon>
        <taxon>Spariformes</taxon>
        <taxon>Sparidae</taxon>
        <taxon>Sparus</taxon>
    </lineage>
</organism>
<sequence>MIPLPLAWTLLTVSLWTPVLGSNLILQQEPPTVLYPKILSTESIECDCVNISCEYVYWFRSLSDHSEVQFLGKWNNAGRSNYGKGVDEARFKVHRRNSMSFALRIINVTEKDAGIYSCVLKDKKNTEMWKTGTLLQPGAIPPTLPPKIVTKRRPSPCRCTKNSKQDGCGSLILWPLVGLIAALAVALICTLYYFSRLPKKCRHHFVKKRRMT</sequence>
<evidence type="ECO:0000256" key="3">
    <source>
        <dbReference type="ARBA" id="ARBA00022729"/>
    </source>
</evidence>
<keyword evidence="5 11" id="KW-1133">Transmembrane helix</keyword>
<dbReference type="GO" id="GO:0042288">
    <property type="term" value="F:MHC class I protein binding"/>
    <property type="evidence" value="ECO:0007669"/>
    <property type="project" value="InterPro"/>
</dbReference>
<dbReference type="GO" id="GO:0009986">
    <property type="term" value="C:cell surface"/>
    <property type="evidence" value="ECO:0007669"/>
    <property type="project" value="TreeGrafter"/>
</dbReference>
<dbReference type="GO" id="GO:0002250">
    <property type="term" value="P:adaptive immune response"/>
    <property type="evidence" value="ECO:0007669"/>
    <property type="project" value="UniProtKB-KW"/>
</dbReference>
<dbReference type="OrthoDB" id="9394844at2759"/>
<evidence type="ECO:0000256" key="11">
    <source>
        <dbReference type="SAM" id="Phobius"/>
    </source>
</evidence>
<evidence type="ECO:0000256" key="2">
    <source>
        <dbReference type="ARBA" id="ARBA00022692"/>
    </source>
</evidence>
<keyword evidence="3 12" id="KW-0732">Signal</keyword>
<feature type="signal peptide" evidence="12">
    <location>
        <begin position="1"/>
        <end position="21"/>
    </location>
</feature>
<keyword evidence="10" id="KW-0393">Immunoglobulin domain</keyword>
<evidence type="ECO:0000256" key="12">
    <source>
        <dbReference type="SAM" id="SignalP"/>
    </source>
</evidence>
<keyword evidence="6" id="KW-1064">Adaptive immunity</keyword>
<dbReference type="Ensembl" id="ENSSAUT00010011829.1">
    <property type="protein sequence ID" value="ENSSAUP00010011126.1"/>
    <property type="gene ID" value="ENSSAUG00010005364.1"/>
</dbReference>
<evidence type="ECO:0000256" key="5">
    <source>
        <dbReference type="ARBA" id="ARBA00022989"/>
    </source>
</evidence>
<reference evidence="15" key="2">
    <citation type="submission" date="2021-04" db="EMBL/GenBank/DDBJ databases">
        <authorList>
            <consortium name="Wellcome Sanger Institute Data Sharing"/>
        </authorList>
    </citation>
    <scope>NUCLEOTIDE SEQUENCE [LARGE SCALE GENOMIC DNA]</scope>
</reference>
<accession>A0A3S6F5X4</accession>
<evidence type="ECO:0000313" key="16">
    <source>
        <dbReference type="Proteomes" id="UP000472265"/>
    </source>
</evidence>
<keyword evidence="4" id="KW-0391">Immunity</keyword>
<reference evidence="15" key="3">
    <citation type="submission" date="2025-05" db="UniProtKB">
        <authorList>
            <consortium name="Ensembl"/>
        </authorList>
    </citation>
    <scope>IDENTIFICATION</scope>
</reference>
<feature type="chain" id="PRO_5044600606" evidence="12">
    <location>
        <begin position="22"/>
        <end position="212"/>
    </location>
</feature>
<evidence type="ECO:0000256" key="8">
    <source>
        <dbReference type="ARBA" id="ARBA00023157"/>
    </source>
</evidence>
<dbReference type="PROSITE" id="PS50835">
    <property type="entry name" value="IG_LIKE"/>
    <property type="match status" value="1"/>
</dbReference>
<dbReference type="InterPro" id="IPR013783">
    <property type="entry name" value="Ig-like_fold"/>
</dbReference>
<evidence type="ECO:0000259" key="13">
    <source>
        <dbReference type="PROSITE" id="PS50835"/>
    </source>
</evidence>
<evidence type="ECO:0000256" key="10">
    <source>
        <dbReference type="ARBA" id="ARBA00023319"/>
    </source>
</evidence>
<evidence type="ECO:0000256" key="4">
    <source>
        <dbReference type="ARBA" id="ARBA00022859"/>
    </source>
</evidence>
<feature type="transmembrane region" description="Helical" evidence="11">
    <location>
        <begin position="171"/>
        <end position="194"/>
    </location>
</feature>
<protein>
    <submittedName>
        <fullName evidence="14 15">Cd8 beta</fullName>
    </submittedName>
</protein>
<evidence type="ECO:0000256" key="1">
    <source>
        <dbReference type="ARBA" id="ARBA00004479"/>
    </source>
</evidence>
<keyword evidence="2 11" id="KW-0812">Transmembrane</keyword>
<dbReference type="GO" id="GO:0016020">
    <property type="term" value="C:membrane"/>
    <property type="evidence" value="ECO:0007669"/>
    <property type="project" value="UniProtKB-SubCell"/>
</dbReference>
<keyword evidence="16" id="KW-1185">Reference proteome</keyword>
<feature type="domain" description="Ig-like" evidence="13">
    <location>
        <begin position="30"/>
        <end position="135"/>
    </location>
</feature>
<dbReference type="SUPFAM" id="SSF48726">
    <property type="entry name" value="Immunoglobulin"/>
    <property type="match status" value="1"/>
</dbReference>
<dbReference type="InterPro" id="IPR042414">
    <property type="entry name" value="CD8B"/>
</dbReference>
<dbReference type="Proteomes" id="UP000472265">
    <property type="component" value="Chromosome 6"/>
</dbReference>
<evidence type="ECO:0000313" key="14">
    <source>
        <dbReference type="EMBL" id="ANM71226.1"/>
    </source>
</evidence>
<dbReference type="PANTHER" id="PTHR11292:SF7">
    <property type="entry name" value="T-CELL SURFACE GLYCOPROTEIN CD8 BETA CHAIN-RELATED"/>
    <property type="match status" value="1"/>
</dbReference>
<keyword evidence="8" id="KW-1015">Disulfide bond</keyword>
<dbReference type="InterPro" id="IPR007110">
    <property type="entry name" value="Ig-like_dom"/>
</dbReference>
<proteinExistence type="evidence at transcript level"/>
<dbReference type="InterPro" id="IPR013106">
    <property type="entry name" value="Ig_V-set"/>
</dbReference>
<dbReference type="OMA" id="SMILWPL"/>
<dbReference type="PANTHER" id="PTHR11292">
    <property type="entry name" value="T-CELL SURFACE GLYCOPROTEIN CD8 BETA CHAIN"/>
    <property type="match status" value="1"/>
</dbReference>
<gene>
    <name evidence="15" type="primary">cd8b</name>
</gene>
<dbReference type="Pfam" id="PF07686">
    <property type="entry name" value="V-set"/>
    <property type="match status" value="1"/>
</dbReference>
<dbReference type="GeneTree" id="ENSGT00510000048998"/>
<reference evidence="14" key="1">
    <citation type="submission" date="2016-05" db="EMBL/GenBank/DDBJ databases">
        <authorList>
            <person name="Simo-Mirabet P."/>
            <person name="Piazzon C."/>
            <person name="Calduch-Giner J.A."/>
            <person name="Sitja-Bobadilla A."/>
            <person name="Perez-Sanchez J."/>
        </authorList>
    </citation>
    <scope>NUCLEOTIDE SEQUENCE</scope>
</reference>